<dbReference type="InterPro" id="IPR008179">
    <property type="entry name" value="HisE"/>
</dbReference>
<dbReference type="RefSeq" id="WP_091675956.1">
    <property type="nucleotide sequence ID" value="NZ_FOSN01000001.1"/>
</dbReference>
<dbReference type="AlphaFoldDB" id="A0A1I3VXX5"/>
<comment type="catalytic activity">
    <reaction evidence="1 9">
        <text>1-(5-phospho-beta-D-ribosyl)-ATP + H2O = 1-(5-phospho-beta-D-ribosyl)-5'-AMP + diphosphate + H(+)</text>
        <dbReference type="Rhea" id="RHEA:22828"/>
        <dbReference type="ChEBI" id="CHEBI:15377"/>
        <dbReference type="ChEBI" id="CHEBI:15378"/>
        <dbReference type="ChEBI" id="CHEBI:33019"/>
        <dbReference type="ChEBI" id="CHEBI:59457"/>
        <dbReference type="ChEBI" id="CHEBI:73183"/>
        <dbReference type="EC" id="3.6.1.31"/>
    </reaction>
</comment>
<evidence type="ECO:0000256" key="1">
    <source>
        <dbReference type="ARBA" id="ARBA00001460"/>
    </source>
</evidence>
<dbReference type="GO" id="GO:0004636">
    <property type="term" value="F:phosphoribosyl-ATP diphosphatase activity"/>
    <property type="evidence" value="ECO:0007669"/>
    <property type="project" value="UniProtKB-UniRule"/>
</dbReference>
<evidence type="ECO:0000256" key="9">
    <source>
        <dbReference type="HAMAP-Rule" id="MF_01020"/>
    </source>
</evidence>
<dbReference type="EMBL" id="FOSN01000001">
    <property type="protein sequence ID" value="SFJ99187.1"/>
    <property type="molecule type" value="Genomic_DNA"/>
</dbReference>
<keyword evidence="4 9" id="KW-0028">Amino-acid biosynthesis</keyword>
<dbReference type="STRING" id="1612308.SAMN05444581_101136"/>
<proteinExistence type="inferred from homology"/>
<dbReference type="HAMAP" id="MF_01020">
    <property type="entry name" value="HisE"/>
    <property type="match status" value="1"/>
</dbReference>
<dbReference type="NCBIfam" id="NF001613">
    <property type="entry name" value="PRK00400.1-5"/>
    <property type="match status" value="1"/>
</dbReference>
<keyword evidence="9" id="KW-0963">Cytoplasm</keyword>
<reference evidence="10 11" key="1">
    <citation type="submission" date="2016-10" db="EMBL/GenBank/DDBJ databases">
        <authorList>
            <person name="de Groot N.N."/>
        </authorList>
    </citation>
    <scope>NUCLEOTIDE SEQUENCE [LARGE SCALE GENOMIC DNA]</scope>
    <source>
        <strain evidence="10 11">NE2</strain>
    </source>
</reference>
<accession>A0A1I3VXX5</accession>
<dbReference type="PANTHER" id="PTHR42945">
    <property type="entry name" value="HISTIDINE BIOSYNTHESIS BIFUNCTIONAL PROTEIN"/>
    <property type="match status" value="1"/>
</dbReference>
<evidence type="ECO:0000256" key="7">
    <source>
        <dbReference type="ARBA" id="ARBA00022840"/>
    </source>
</evidence>
<evidence type="ECO:0000313" key="11">
    <source>
        <dbReference type="Proteomes" id="UP000198755"/>
    </source>
</evidence>
<name>A0A1I3VXX5_9HYPH</name>
<protein>
    <recommendedName>
        <fullName evidence="9">Phosphoribosyl-ATP pyrophosphatase</fullName>
        <shortName evidence="9">PRA-PH</shortName>
        <ecNumber evidence="9">3.6.1.31</ecNumber>
    </recommendedName>
</protein>
<dbReference type="Pfam" id="PF01503">
    <property type="entry name" value="PRA-PH"/>
    <property type="match status" value="1"/>
</dbReference>
<dbReference type="OrthoDB" id="9814738at2"/>
<evidence type="ECO:0000256" key="3">
    <source>
        <dbReference type="ARBA" id="ARBA00009392"/>
    </source>
</evidence>
<evidence type="ECO:0000256" key="4">
    <source>
        <dbReference type="ARBA" id="ARBA00022605"/>
    </source>
</evidence>
<dbReference type="Proteomes" id="UP000198755">
    <property type="component" value="Unassembled WGS sequence"/>
</dbReference>
<evidence type="ECO:0000256" key="8">
    <source>
        <dbReference type="ARBA" id="ARBA00023102"/>
    </source>
</evidence>
<sequence length="105" mass="11055">MSFTLDDLAAIVSARAGSTTEASYTKSLLDAGPARAAKKLGEEAVELVIAAMEGEPRAIVAESADLLYHLVVVLQQHGVALADVLAELERRTARSGHEEKASRPA</sequence>
<dbReference type="NCBIfam" id="NF001611">
    <property type="entry name" value="PRK00400.1-3"/>
    <property type="match status" value="1"/>
</dbReference>
<dbReference type="GO" id="GO:0005737">
    <property type="term" value="C:cytoplasm"/>
    <property type="evidence" value="ECO:0007669"/>
    <property type="project" value="UniProtKB-SubCell"/>
</dbReference>
<dbReference type="SUPFAM" id="SSF101386">
    <property type="entry name" value="all-alpha NTP pyrophosphatases"/>
    <property type="match status" value="1"/>
</dbReference>
<dbReference type="EC" id="3.6.1.31" evidence="9"/>
<keyword evidence="7 9" id="KW-0067">ATP-binding</keyword>
<keyword evidence="8 9" id="KW-0368">Histidine biosynthesis</keyword>
<keyword evidence="6 9" id="KW-0378">Hydrolase</keyword>
<dbReference type="InterPro" id="IPR021130">
    <property type="entry name" value="PRib-ATP_PPHydrolase-like"/>
</dbReference>
<dbReference type="CDD" id="cd11534">
    <property type="entry name" value="NTP-PPase_HisIE_like"/>
    <property type="match status" value="1"/>
</dbReference>
<dbReference type="UniPathway" id="UPA00031">
    <property type="reaction ID" value="UER00007"/>
</dbReference>
<comment type="subcellular location">
    <subcellularLocation>
        <location evidence="9">Cytoplasm</location>
    </subcellularLocation>
</comment>
<evidence type="ECO:0000256" key="6">
    <source>
        <dbReference type="ARBA" id="ARBA00022801"/>
    </source>
</evidence>
<dbReference type="GO" id="GO:0000105">
    <property type="term" value="P:L-histidine biosynthetic process"/>
    <property type="evidence" value="ECO:0007669"/>
    <property type="project" value="UniProtKB-UniRule"/>
</dbReference>
<dbReference type="GO" id="GO:0005524">
    <property type="term" value="F:ATP binding"/>
    <property type="evidence" value="ECO:0007669"/>
    <property type="project" value="UniProtKB-KW"/>
</dbReference>
<evidence type="ECO:0000313" key="10">
    <source>
        <dbReference type="EMBL" id="SFJ99187.1"/>
    </source>
</evidence>
<dbReference type="Gene3D" id="1.10.287.1080">
    <property type="entry name" value="MazG-like"/>
    <property type="match status" value="1"/>
</dbReference>
<keyword evidence="5 9" id="KW-0547">Nucleotide-binding</keyword>
<keyword evidence="11" id="KW-1185">Reference proteome</keyword>
<comment type="similarity">
    <text evidence="3 9">Belongs to the PRA-PH family.</text>
</comment>
<dbReference type="NCBIfam" id="TIGR03188">
    <property type="entry name" value="histidine_hisI"/>
    <property type="match status" value="1"/>
</dbReference>
<gene>
    <name evidence="9" type="primary">hisE</name>
    <name evidence="10" type="ORF">SAMN05444581_101136</name>
</gene>
<organism evidence="10 11">
    <name type="scientific">Methylocapsa palsarum</name>
    <dbReference type="NCBI Taxonomy" id="1612308"/>
    <lineage>
        <taxon>Bacteria</taxon>
        <taxon>Pseudomonadati</taxon>
        <taxon>Pseudomonadota</taxon>
        <taxon>Alphaproteobacteria</taxon>
        <taxon>Hyphomicrobiales</taxon>
        <taxon>Beijerinckiaceae</taxon>
        <taxon>Methylocapsa</taxon>
    </lineage>
</organism>
<evidence type="ECO:0000256" key="2">
    <source>
        <dbReference type="ARBA" id="ARBA00005204"/>
    </source>
</evidence>
<dbReference type="PANTHER" id="PTHR42945:SF1">
    <property type="entry name" value="HISTIDINE BIOSYNTHESIS BIFUNCTIONAL PROTEIN HIS7"/>
    <property type="match status" value="1"/>
</dbReference>
<comment type="pathway">
    <text evidence="2 9">Amino-acid biosynthesis; L-histidine biosynthesis; L-histidine from 5-phospho-alpha-D-ribose 1-diphosphate: step 2/9.</text>
</comment>
<evidence type="ECO:0000256" key="5">
    <source>
        <dbReference type="ARBA" id="ARBA00022741"/>
    </source>
</evidence>